<sequence length="702" mass="79562">MCTTESGSEANEVCPVFQELALWNELLAFLNMELIEGAPGRLNAARLPGTNRINGKPQDILRAAVCIHWLLVEHKCVEAIEPGGPLFAKYPQLFIDALARSSSVRSVRLSGHDIDVDVAMDLFTRTSKKIQIEELQLDNLEFLGETRKLQACLVLWLRNLASLKSLKLTRLYGPWDADLFAYALQFHAGISTLTVDMHLVEGEKRVFSAFLASSTALTELVLVGSGFQGHHEADYVLEALGSNSALLKLSFHRYSFDVIEATLLSDALVANTTLEEVTFICCYWEFFTHWIYRGEFLRIQLEDAKHRWGLWWRVDPFVNAIRNSASLRKLHFDTSHFLDAELTRLLEAAQDRNSFRELHFDKLVRPSVGEFWSLIENSGASEKVKIGTFSSKSELFADCLEVFPTWPSIEQHAFYDLSSAQMLNICGALTSHDCISTLHLILSDPQDTISEQCALSLAFYLASTAALKEVHFHFDATHDAVHIITEGLARNRSLERLSIKGFDVRRDNAFAICDWLRQSRTLYQMTWLCLFGRQTATDIIWKLSETLQNSYTLTFLRVDDFCPANPQWQQVKNIVRRNSALVERAAHFVLGVRTRICSAAYELVSWHPLVLRRVETLASVGEQDARQKLMEAEQALQNDFWRLSGVVKEGLSCEAGDNGQMQISQLGMDAWLTVRKFLNVSDVVDAKPILKQTRSQKANIKY</sequence>
<gene>
    <name evidence="1" type="ORF">HPB48_002717</name>
</gene>
<keyword evidence="2" id="KW-1185">Reference proteome</keyword>
<protein>
    <submittedName>
        <fullName evidence="1">Uncharacterized protein</fullName>
    </submittedName>
</protein>
<dbReference type="AlphaFoldDB" id="A0A9J6G128"/>
<evidence type="ECO:0000313" key="1">
    <source>
        <dbReference type="EMBL" id="KAH9368084.1"/>
    </source>
</evidence>
<name>A0A9J6G128_HAELO</name>
<reference evidence="1 2" key="1">
    <citation type="journal article" date="2020" name="Cell">
        <title>Large-Scale Comparative Analyses of Tick Genomes Elucidate Their Genetic Diversity and Vector Capacities.</title>
        <authorList>
            <consortium name="Tick Genome and Microbiome Consortium (TIGMIC)"/>
            <person name="Jia N."/>
            <person name="Wang J."/>
            <person name="Shi W."/>
            <person name="Du L."/>
            <person name="Sun Y."/>
            <person name="Zhan W."/>
            <person name="Jiang J.F."/>
            <person name="Wang Q."/>
            <person name="Zhang B."/>
            <person name="Ji P."/>
            <person name="Bell-Sakyi L."/>
            <person name="Cui X.M."/>
            <person name="Yuan T.T."/>
            <person name="Jiang B.G."/>
            <person name="Yang W.F."/>
            <person name="Lam T.T."/>
            <person name="Chang Q.C."/>
            <person name="Ding S.J."/>
            <person name="Wang X.J."/>
            <person name="Zhu J.G."/>
            <person name="Ruan X.D."/>
            <person name="Zhao L."/>
            <person name="Wei J.T."/>
            <person name="Ye R.Z."/>
            <person name="Que T.C."/>
            <person name="Du C.H."/>
            <person name="Zhou Y.H."/>
            <person name="Cheng J.X."/>
            <person name="Dai P.F."/>
            <person name="Guo W.B."/>
            <person name="Han X.H."/>
            <person name="Huang E.J."/>
            <person name="Li L.F."/>
            <person name="Wei W."/>
            <person name="Gao Y.C."/>
            <person name="Liu J.Z."/>
            <person name="Shao H.Z."/>
            <person name="Wang X."/>
            <person name="Wang C.C."/>
            <person name="Yang T.C."/>
            <person name="Huo Q.B."/>
            <person name="Li W."/>
            <person name="Chen H.Y."/>
            <person name="Chen S.E."/>
            <person name="Zhou L.G."/>
            <person name="Ni X.B."/>
            <person name="Tian J.H."/>
            <person name="Sheng Y."/>
            <person name="Liu T."/>
            <person name="Pan Y.S."/>
            <person name="Xia L.Y."/>
            <person name="Li J."/>
            <person name="Zhao F."/>
            <person name="Cao W.C."/>
        </authorList>
    </citation>
    <scope>NUCLEOTIDE SEQUENCE [LARGE SCALE GENOMIC DNA]</scope>
    <source>
        <strain evidence="1">HaeL-2018</strain>
    </source>
</reference>
<dbReference type="EMBL" id="JABSTR010000004">
    <property type="protein sequence ID" value="KAH9368084.1"/>
    <property type="molecule type" value="Genomic_DNA"/>
</dbReference>
<dbReference type="OrthoDB" id="6483548at2759"/>
<dbReference type="SUPFAM" id="SSF52047">
    <property type="entry name" value="RNI-like"/>
    <property type="match status" value="2"/>
</dbReference>
<proteinExistence type="predicted"/>
<dbReference type="PANTHER" id="PTHR47679:SF1">
    <property type="entry name" value="PROTEIN TORNADO 1"/>
    <property type="match status" value="1"/>
</dbReference>
<dbReference type="Proteomes" id="UP000821853">
    <property type="component" value="Chromosome 2"/>
</dbReference>
<dbReference type="PANTHER" id="PTHR47679">
    <property type="entry name" value="PROTEIN TORNADO 1"/>
    <property type="match status" value="1"/>
</dbReference>
<dbReference type="InterPro" id="IPR032675">
    <property type="entry name" value="LRR_dom_sf"/>
</dbReference>
<organism evidence="1 2">
    <name type="scientific">Haemaphysalis longicornis</name>
    <name type="common">Bush tick</name>
    <dbReference type="NCBI Taxonomy" id="44386"/>
    <lineage>
        <taxon>Eukaryota</taxon>
        <taxon>Metazoa</taxon>
        <taxon>Ecdysozoa</taxon>
        <taxon>Arthropoda</taxon>
        <taxon>Chelicerata</taxon>
        <taxon>Arachnida</taxon>
        <taxon>Acari</taxon>
        <taxon>Parasitiformes</taxon>
        <taxon>Ixodida</taxon>
        <taxon>Ixodoidea</taxon>
        <taxon>Ixodidae</taxon>
        <taxon>Haemaphysalinae</taxon>
        <taxon>Haemaphysalis</taxon>
    </lineage>
</organism>
<dbReference type="Gene3D" id="3.80.10.10">
    <property type="entry name" value="Ribonuclease Inhibitor"/>
    <property type="match status" value="2"/>
</dbReference>
<comment type="caution">
    <text evidence="1">The sequence shown here is derived from an EMBL/GenBank/DDBJ whole genome shotgun (WGS) entry which is preliminary data.</text>
</comment>
<dbReference type="VEuPathDB" id="VectorBase:HLOH_048693"/>
<evidence type="ECO:0000313" key="2">
    <source>
        <dbReference type="Proteomes" id="UP000821853"/>
    </source>
</evidence>
<accession>A0A9J6G128</accession>